<comment type="caution">
    <text evidence="1">The sequence shown here is derived from an EMBL/GenBank/DDBJ whole genome shotgun (WGS) entry which is preliminary data.</text>
</comment>
<proteinExistence type="predicted"/>
<dbReference type="EMBL" id="LAZR01022415">
    <property type="protein sequence ID" value="KKL81947.1"/>
    <property type="molecule type" value="Genomic_DNA"/>
</dbReference>
<reference evidence="1" key="1">
    <citation type="journal article" date="2015" name="Nature">
        <title>Complex archaea that bridge the gap between prokaryotes and eukaryotes.</title>
        <authorList>
            <person name="Spang A."/>
            <person name="Saw J.H."/>
            <person name="Jorgensen S.L."/>
            <person name="Zaremba-Niedzwiedzka K."/>
            <person name="Martijn J."/>
            <person name="Lind A.E."/>
            <person name="van Eijk R."/>
            <person name="Schleper C."/>
            <person name="Guy L."/>
            <person name="Ettema T.J."/>
        </authorList>
    </citation>
    <scope>NUCLEOTIDE SEQUENCE</scope>
</reference>
<gene>
    <name evidence="1" type="ORF">LCGC14_1989640</name>
</gene>
<sequence length="83" mass="9872">MLCQSHTLVKNEKDRITFYPLRCRCWHCPECHGARTARLIDEAKQGKPNIFITLTSRRRPNWTPDYAARRLASAWRLIRAEYL</sequence>
<feature type="non-terminal residue" evidence="1">
    <location>
        <position position="83"/>
    </location>
</feature>
<name>A0A0F9I3H2_9ZZZZ</name>
<evidence type="ECO:0000313" key="1">
    <source>
        <dbReference type="EMBL" id="KKL81947.1"/>
    </source>
</evidence>
<protein>
    <submittedName>
        <fullName evidence="1">Uncharacterized protein</fullName>
    </submittedName>
</protein>
<organism evidence="1">
    <name type="scientific">marine sediment metagenome</name>
    <dbReference type="NCBI Taxonomy" id="412755"/>
    <lineage>
        <taxon>unclassified sequences</taxon>
        <taxon>metagenomes</taxon>
        <taxon>ecological metagenomes</taxon>
    </lineage>
</organism>
<accession>A0A0F9I3H2</accession>
<dbReference type="AlphaFoldDB" id="A0A0F9I3H2"/>